<dbReference type="EMBL" id="CVRI01000014">
    <property type="protein sequence ID" value="CRK89697.1"/>
    <property type="molecule type" value="Genomic_DNA"/>
</dbReference>
<name>A0A1J1HU68_9DIPT</name>
<dbReference type="Proteomes" id="UP000183832">
    <property type="component" value="Unassembled WGS sequence"/>
</dbReference>
<proteinExistence type="predicted"/>
<keyword evidence="2" id="KW-1185">Reference proteome</keyword>
<organism evidence="1 2">
    <name type="scientific">Clunio marinus</name>
    <dbReference type="NCBI Taxonomy" id="568069"/>
    <lineage>
        <taxon>Eukaryota</taxon>
        <taxon>Metazoa</taxon>
        <taxon>Ecdysozoa</taxon>
        <taxon>Arthropoda</taxon>
        <taxon>Hexapoda</taxon>
        <taxon>Insecta</taxon>
        <taxon>Pterygota</taxon>
        <taxon>Neoptera</taxon>
        <taxon>Endopterygota</taxon>
        <taxon>Diptera</taxon>
        <taxon>Nematocera</taxon>
        <taxon>Chironomoidea</taxon>
        <taxon>Chironomidae</taxon>
        <taxon>Clunio</taxon>
    </lineage>
</organism>
<gene>
    <name evidence="1" type="ORF">CLUMA_CG003591</name>
</gene>
<dbReference type="AlphaFoldDB" id="A0A1J1HU68"/>
<protein>
    <submittedName>
        <fullName evidence="1">CLUMA_CG003591, isoform A</fullName>
    </submittedName>
</protein>
<reference evidence="1 2" key="1">
    <citation type="submission" date="2015-04" db="EMBL/GenBank/DDBJ databases">
        <authorList>
            <person name="Syromyatnikov M.Y."/>
            <person name="Popov V.N."/>
        </authorList>
    </citation>
    <scope>NUCLEOTIDE SEQUENCE [LARGE SCALE GENOMIC DNA]</scope>
</reference>
<sequence>MEYSRNFKFRCVFLPKKAAFEGKQNFLAVKIKSLQLNDNESEILLLKVLFFIAEFHIHLIFKRMVQS</sequence>
<evidence type="ECO:0000313" key="2">
    <source>
        <dbReference type="Proteomes" id="UP000183832"/>
    </source>
</evidence>
<evidence type="ECO:0000313" key="1">
    <source>
        <dbReference type="EMBL" id="CRK89697.1"/>
    </source>
</evidence>
<accession>A0A1J1HU68</accession>